<evidence type="ECO:0000313" key="2">
    <source>
        <dbReference type="EMBL" id="MDX8525877.1"/>
    </source>
</evidence>
<keyword evidence="3" id="KW-1185">Reference proteome</keyword>
<dbReference type="Proteomes" id="UP001276840">
    <property type="component" value="Unassembled WGS sequence"/>
</dbReference>
<dbReference type="RefSeq" id="WP_320233815.1">
    <property type="nucleotide sequence ID" value="NZ_JAVIJF010000010.1"/>
</dbReference>
<organism evidence="2 3">
    <name type="scientific">Mesorhizobium montanum</name>
    <dbReference type="NCBI Taxonomy" id="3072323"/>
    <lineage>
        <taxon>Bacteria</taxon>
        <taxon>Pseudomonadati</taxon>
        <taxon>Pseudomonadota</taxon>
        <taxon>Alphaproteobacteria</taxon>
        <taxon>Hyphomicrobiales</taxon>
        <taxon>Phyllobacteriaceae</taxon>
        <taxon>Mesorhizobium</taxon>
    </lineage>
</organism>
<gene>
    <name evidence="2" type="ORF">RFM68_15295</name>
</gene>
<evidence type="ECO:0008006" key="4">
    <source>
        <dbReference type="Google" id="ProtNLM"/>
    </source>
</evidence>
<protein>
    <recommendedName>
        <fullName evidence="4">Terminase small subunit</fullName>
    </recommendedName>
</protein>
<feature type="region of interest" description="Disordered" evidence="1">
    <location>
        <begin position="212"/>
        <end position="251"/>
    </location>
</feature>
<sequence>MADSDITTTLPVVTRRRVLEGAAIAIVGSSRRAVARYDQETPQLTDPAVAVWRKWCAAHKQTERLCREQQRLERKLVEAVGFPSATIQPSEGKNVTLHSLQALRIVLDLAPEDVAMRAKAETDFAHHQERWDAVDSEIGYSATLRAEREAADRTEELLELLSETPAASLAGVVAKLDAVLMEGEPSEGSSEFPWPQIRSALDDLMTIGKIVAEQAFPEEQPSPLQEQTGGGSPDTHSANGSGVKSRPTPFR</sequence>
<reference evidence="2 3" key="1">
    <citation type="submission" date="2023-08" db="EMBL/GenBank/DDBJ databases">
        <title>Implementing the SeqCode for naming new Mesorhizobium species isolated from Vachellia karroo root nodules.</title>
        <authorList>
            <person name="Van Lill M."/>
        </authorList>
    </citation>
    <scope>NUCLEOTIDE SEQUENCE [LARGE SCALE GENOMIC DNA]</scope>
    <source>
        <strain evidence="2 3">MSK 1335</strain>
    </source>
</reference>
<dbReference type="EMBL" id="JAVIJF010000010">
    <property type="protein sequence ID" value="MDX8525877.1"/>
    <property type="molecule type" value="Genomic_DNA"/>
</dbReference>
<proteinExistence type="predicted"/>
<evidence type="ECO:0000256" key="1">
    <source>
        <dbReference type="SAM" id="MobiDB-lite"/>
    </source>
</evidence>
<evidence type="ECO:0000313" key="3">
    <source>
        <dbReference type="Proteomes" id="UP001276840"/>
    </source>
</evidence>
<accession>A0ABU4ZLH1</accession>
<comment type="caution">
    <text evidence="2">The sequence shown here is derived from an EMBL/GenBank/DDBJ whole genome shotgun (WGS) entry which is preliminary data.</text>
</comment>
<name>A0ABU4ZLH1_9HYPH</name>